<name>A0A0E9WUQ8_ANGAN</name>
<reference evidence="1" key="1">
    <citation type="submission" date="2014-11" db="EMBL/GenBank/DDBJ databases">
        <authorList>
            <person name="Amaro Gonzalez C."/>
        </authorList>
    </citation>
    <scope>NUCLEOTIDE SEQUENCE</scope>
</reference>
<accession>A0A0E9WUQ8</accession>
<dbReference type="AlphaFoldDB" id="A0A0E9WUQ8"/>
<evidence type="ECO:0000313" key="1">
    <source>
        <dbReference type="EMBL" id="JAH94147.1"/>
    </source>
</evidence>
<proteinExistence type="predicted"/>
<protein>
    <submittedName>
        <fullName evidence="1">Uncharacterized protein</fullName>
    </submittedName>
</protein>
<reference evidence="1" key="2">
    <citation type="journal article" date="2015" name="Fish Shellfish Immunol.">
        <title>Early steps in the European eel (Anguilla anguilla)-Vibrio vulnificus interaction in the gills: Role of the RtxA13 toxin.</title>
        <authorList>
            <person name="Callol A."/>
            <person name="Pajuelo D."/>
            <person name="Ebbesson L."/>
            <person name="Teles M."/>
            <person name="MacKenzie S."/>
            <person name="Amaro C."/>
        </authorList>
    </citation>
    <scope>NUCLEOTIDE SEQUENCE</scope>
</reference>
<dbReference type="EMBL" id="GBXM01014430">
    <property type="protein sequence ID" value="JAH94147.1"/>
    <property type="molecule type" value="Transcribed_RNA"/>
</dbReference>
<organism evidence="1">
    <name type="scientific">Anguilla anguilla</name>
    <name type="common">European freshwater eel</name>
    <name type="synonym">Muraena anguilla</name>
    <dbReference type="NCBI Taxonomy" id="7936"/>
    <lineage>
        <taxon>Eukaryota</taxon>
        <taxon>Metazoa</taxon>
        <taxon>Chordata</taxon>
        <taxon>Craniata</taxon>
        <taxon>Vertebrata</taxon>
        <taxon>Euteleostomi</taxon>
        <taxon>Actinopterygii</taxon>
        <taxon>Neopterygii</taxon>
        <taxon>Teleostei</taxon>
        <taxon>Anguilliformes</taxon>
        <taxon>Anguillidae</taxon>
        <taxon>Anguilla</taxon>
    </lineage>
</organism>
<sequence length="56" mass="6647">MSSVSQFMQYFDAFMNSIPHKPFLSVWRKPHSPREAVYFGENLLLDLSQKKTVQQR</sequence>